<evidence type="ECO:0008006" key="5">
    <source>
        <dbReference type="Google" id="ProtNLM"/>
    </source>
</evidence>
<sequence>MSVFLKVKKYLLLLSVFFSVAIISHLIYAYLYDGSAKYPIVGWTVSVWFVWDIPSINPLEISTNPTNDYVLQFLYKSLLKYDIKTRRMEGDLANCDLWKDFSRIKCFIKSDNRWSDWSPITKDDVFATYNAIKSTWANKSMKQVLDAIDIKDKWDYIEFASKNADVLLLDSFTIPIMKKSQVDDFLAGKNISNSPITSGDYIFWKKEFDEKYNIKKITVFRKEWGWIKDVYISKYVFKFFSDPNSLSKNEDTLNLIFEDNNTKKLLVSARFLSYKYTLPQYIWMFLNVDKIVNPDLRKFIIFQLDNANFSDIYWKEHWKTVLNPFFTNENISPELKNKNISSILNSMGYFKKDELIWNLSKKLDAQIKPVVKVASIPNSAYFSTPSSKKISFTSNTSEILISWNVPVWTENVYINDYKLNSFKVGNTKFYFRAKKEFGTLKQGANFYSLSTEIWSKKVKRETITVYAYDKAADLDSKRNEINEGLTKVQQASKEDTEKASKDKAAQIAKIQVLDPLYYYNMDLNRYTLNLEYSNNWPVFGDLAEKIKNELKIIWINVEIKEDDQKQTENIVKWGEKNYDMMLTWVNHWLYYYNISPFFHSWQAKEWFNFSKIKNISLDVLLEKLKSSTLSDEKLSSIEKESLFVLKNEAVVKTFYSPYSVFYVDKNLKNIESAEMFPYTYSTHEAIKNSYMKEDWIIDYTKKSLLWFLGWISNNL</sequence>
<evidence type="ECO:0000256" key="1">
    <source>
        <dbReference type="ARBA" id="ARBA00005695"/>
    </source>
</evidence>
<dbReference type="Gene3D" id="3.10.105.10">
    <property type="entry name" value="Dipeptide-binding Protein, Domain 3"/>
    <property type="match status" value="2"/>
</dbReference>
<dbReference type="GO" id="GO:1904680">
    <property type="term" value="F:peptide transmembrane transporter activity"/>
    <property type="evidence" value="ECO:0007669"/>
    <property type="project" value="TreeGrafter"/>
</dbReference>
<keyword evidence="3" id="KW-0732">Signal</keyword>
<dbReference type="EMBL" id="AMFJ01000164">
    <property type="protein sequence ID" value="EKE29482.1"/>
    <property type="molecule type" value="Genomic_DNA"/>
</dbReference>
<protein>
    <recommendedName>
        <fullName evidence="5">Solute-binding protein family 5 domain-containing protein</fullName>
    </recommendedName>
</protein>
<dbReference type="InterPro" id="IPR039424">
    <property type="entry name" value="SBP_5"/>
</dbReference>
<dbReference type="GO" id="GO:0015833">
    <property type="term" value="P:peptide transport"/>
    <property type="evidence" value="ECO:0007669"/>
    <property type="project" value="TreeGrafter"/>
</dbReference>
<dbReference type="PANTHER" id="PTHR30290">
    <property type="entry name" value="PERIPLASMIC BINDING COMPONENT OF ABC TRANSPORTER"/>
    <property type="match status" value="1"/>
</dbReference>
<comment type="similarity">
    <text evidence="1">Belongs to the bacterial solute-binding protein 5 family.</text>
</comment>
<organism evidence="4">
    <name type="scientific">uncultured bacterium</name>
    <name type="common">gcode 4</name>
    <dbReference type="NCBI Taxonomy" id="1234023"/>
    <lineage>
        <taxon>Bacteria</taxon>
        <taxon>environmental samples</taxon>
    </lineage>
</organism>
<name>K2G5C1_9BACT</name>
<dbReference type="AlphaFoldDB" id="K2G5C1"/>
<reference evidence="4" key="1">
    <citation type="journal article" date="2012" name="Science">
        <title>Fermentation, hydrogen, and sulfur metabolism in multiple uncultivated bacterial phyla.</title>
        <authorList>
            <person name="Wrighton K.C."/>
            <person name="Thomas B.C."/>
            <person name="Sharon I."/>
            <person name="Miller C.S."/>
            <person name="Castelle C.J."/>
            <person name="VerBerkmoes N.C."/>
            <person name="Wilkins M.J."/>
            <person name="Hettich R.L."/>
            <person name="Lipton M.S."/>
            <person name="Williams K.H."/>
            <person name="Long P.E."/>
            <person name="Banfield J.F."/>
        </authorList>
    </citation>
    <scope>NUCLEOTIDE SEQUENCE [LARGE SCALE GENOMIC DNA]</scope>
</reference>
<comment type="caution">
    <text evidence="4">The sequence shown here is derived from an EMBL/GenBank/DDBJ whole genome shotgun (WGS) entry which is preliminary data.</text>
</comment>
<dbReference type="SUPFAM" id="SSF53850">
    <property type="entry name" value="Periplasmic binding protein-like II"/>
    <property type="match status" value="1"/>
</dbReference>
<keyword evidence="2" id="KW-0813">Transport</keyword>
<evidence type="ECO:0000313" key="4">
    <source>
        <dbReference type="EMBL" id="EKE29482.1"/>
    </source>
</evidence>
<evidence type="ECO:0000256" key="3">
    <source>
        <dbReference type="ARBA" id="ARBA00022729"/>
    </source>
</evidence>
<dbReference type="Gene3D" id="3.40.190.10">
    <property type="entry name" value="Periplasmic binding protein-like II"/>
    <property type="match status" value="1"/>
</dbReference>
<gene>
    <name evidence="4" type="ORF">ACD_2C00164G0003</name>
</gene>
<proteinExistence type="inferred from homology"/>
<dbReference type="PANTHER" id="PTHR30290:SF9">
    <property type="entry name" value="OLIGOPEPTIDE-BINDING PROTEIN APPA"/>
    <property type="match status" value="1"/>
</dbReference>
<dbReference type="Gene3D" id="3.90.76.10">
    <property type="entry name" value="Dipeptide-binding Protein, Domain 1"/>
    <property type="match status" value="1"/>
</dbReference>
<evidence type="ECO:0000256" key="2">
    <source>
        <dbReference type="ARBA" id="ARBA00022448"/>
    </source>
</evidence>
<accession>K2G5C1</accession>